<feature type="signal peptide" evidence="1">
    <location>
        <begin position="1"/>
        <end position="23"/>
    </location>
</feature>
<dbReference type="InterPro" id="IPR011990">
    <property type="entry name" value="TPR-like_helical_dom_sf"/>
</dbReference>
<protein>
    <submittedName>
        <fullName evidence="2">Tetratricopeptide repeat protein</fullName>
    </submittedName>
</protein>
<reference evidence="2 3" key="1">
    <citation type="submission" date="2021-08" db="EMBL/GenBank/DDBJ databases">
        <title>Novel members of of the genus Stenotrophomonas from differernt environment.</title>
        <authorList>
            <person name="Deng Y."/>
        </authorList>
    </citation>
    <scope>NUCLEOTIDE SEQUENCE [LARGE SCALE GENOMIC DNA]</scope>
    <source>
        <strain evidence="2 3">CPCC 101365</strain>
    </source>
</reference>
<evidence type="ECO:0000313" key="3">
    <source>
        <dbReference type="Proteomes" id="UP001431235"/>
    </source>
</evidence>
<comment type="caution">
    <text evidence="2">The sequence shown here is derived from an EMBL/GenBank/DDBJ whole genome shotgun (WGS) entry which is preliminary data.</text>
</comment>
<dbReference type="EMBL" id="JAIKTS010000006">
    <property type="protein sequence ID" value="MCL7715761.1"/>
    <property type="molecule type" value="Genomic_DNA"/>
</dbReference>
<feature type="chain" id="PRO_5045091406" evidence="1">
    <location>
        <begin position="24"/>
        <end position="211"/>
    </location>
</feature>
<gene>
    <name evidence="2" type="ORF">K5L01_14040</name>
</gene>
<keyword evidence="3" id="KW-1185">Reference proteome</keyword>
<dbReference type="Pfam" id="PF13181">
    <property type="entry name" value="TPR_8"/>
    <property type="match status" value="1"/>
</dbReference>
<organism evidence="2 3">
    <name type="scientific">Stenotrophomonas mori</name>
    <dbReference type="NCBI Taxonomy" id="2871096"/>
    <lineage>
        <taxon>Bacteria</taxon>
        <taxon>Pseudomonadati</taxon>
        <taxon>Pseudomonadota</taxon>
        <taxon>Gammaproteobacteria</taxon>
        <taxon>Lysobacterales</taxon>
        <taxon>Lysobacteraceae</taxon>
        <taxon>Stenotrophomonas</taxon>
    </lineage>
</organism>
<dbReference type="SUPFAM" id="SSF48452">
    <property type="entry name" value="TPR-like"/>
    <property type="match status" value="1"/>
</dbReference>
<evidence type="ECO:0000256" key="1">
    <source>
        <dbReference type="SAM" id="SignalP"/>
    </source>
</evidence>
<sequence length="211" mass="23397">MRVTKGVLGGLLLAGLFCSVAWAQGVPRIAEFYFEEDAAARPIQVLPPEQQDVVDQLMKLRERGRKAVEATAQLAGIASAEGRTELADKLYREALAAVAANSQLARGIRWNLGWSFYRHGDVESALQQWSQAAQAARGNVDWAPPTLALALWALGRRDEAVQWYAAAVRTEPDLWNDPARFPQLLPSWKDEERARLAEVQQAWAADPPAWP</sequence>
<accession>A0ABT0SKV9</accession>
<dbReference type="Gene3D" id="1.25.40.10">
    <property type="entry name" value="Tetratricopeptide repeat domain"/>
    <property type="match status" value="1"/>
</dbReference>
<name>A0ABT0SKV9_9GAMM</name>
<dbReference type="RefSeq" id="WP_250065244.1">
    <property type="nucleotide sequence ID" value="NZ_JAIKTS010000006.1"/>
</dbReference>
<proteinExistence type="predicted"/>
<evidence type="ECO:0000313" key="2">
    <source>
        <dbReference type="EMBL" id="MCL7715761.1"/>
    </source>
</evidence>
<dbReference type="Proteomes" id="UP001431235">
    <property type="component" value="Unassembled WGS sequence"/>
</dbReference>
<keyword evidence="1" id="KW-0732">Signal</keyword>
<dbReference type="InterPro" id="IPR019734">
    <property type="entry name" value="TPR_rpt"/>
</dbReference>